<evidence type="ECO:0000313" key="2">
    <source>
        <dbReference type="EMBL" id="SDN40020.1"/>
    </source>
</evidence>
<gene>
    <name evidence="2" type="ORF">SAMN05216498_2196</name>
</gene>
<organism evidence="2 3">
    <name type="scientific">Tenuibacillus multivorans</name>
    <dbReference type="NCBI Taxonomy" id="237069"/>
    <lineage>
        <taxon>Bacteria</taxon>
        <taxon>Bacillati</taxon>
        <taxon>Bacillota</taxon>
        <taxon>Bacilli</taxon>
        <taxon>Bacillales</taxon>
        <taxon>Bacillaceae</taxon>
        <taxon>Tenuibacillus</taxon>
    </lineage>
</organism>
<name>A0A1H0B2Y5_9BACI</name>
<feature type="transmembrane region" description="Helical" evidence="1">
    <location>
        <begin position="31"/>
        <end position="52"/>
    </location>
</feature>
<dbReference type="Proteomes" id="UP000199334">
    <property type="component" value="Unassembled WGS sequence"/>
</dbReference>
<reference evidence="2 3" key="1">
    <citation type="submission" date="2016-10" db="EMBL/GenBank/DDBJ databases">
        <authorList>
            <person name="de Groot N.N."/>
        </authorList>
    </citation>
    <scope>NUCLEOTIDE SEQUENCE [LARGE SCALE GENOMIC DNA]</scope>
    <source>
        <strain evidence="2 3">CGMCC 1.3442</strain>
    </source>
</reference>
<evidence type="ECO:0000256" key="1">
    <source>
        <dbReference type="SAM" id="Phobius"/>
    </source>
</evidence>
<sequence>MIYLVIILGFAVVSALINFIQHGLNVRRDYNVYIFGAILIASMTAFLLGFFFDFKHDLFFIGYGVLFCLGSIVSLIITYILH</sequence>
<dbReference type="RefSeq" id="WP_093856634.1">
    <property type="nucleotide sequence ID" value="NZ_BJVZ01000013.1"/>
</dbReference>
<evidence type="ECO:0000313" key="3">
    <source>
        <dbReference type="Proteomes" id="UP000199334"/>
    </source>
</evidence>
<keyword evidence="1" id="KW-0812">Transmembrane</keyword>
<feature type="transmembrane region" description="Helical" evidence="1">
    <location>
        <begin position="6"/>
        <end position="24"/>
    </location>
</feature>
<keyword evidence="1" id="KW-1133">Transmembrane helix</keyword>
<keyword evidence="3" id="KW-1185">Reference proteome</keyword>
<dbReference type="EMBL" id="FNIG01000004">
    <property type="protein sequence ID" value="SDN40020.1"/>
    <property type="molecule type" value="Genomic_DNA"/>
</dbReference>
<accession>A0A1H0B2Y5</accession>
<dbReference type="OrthoDB" id="2970069at2"/>
<feature type="transmembrane region" description="Helical" evidence="1">
    <location>
        <begin position="58"/>
        <end position="81"/>
    </location>
</feature>
<evidence type="ECO:0008006" key="4">
    <source>
        <dbReference type="Google" id="ProtNLM"/>
    </source>
</evidence>
<dbReference type="AlphaFoldDB" id="A0A1H0B2Y5"/>
<keyword evidence="1" id="KW-0472">Membrane</keyword>
<protein>
    <recommendedName>
        <fullName evidence="4">YesK-like protein</fullName>
    </recommendedName>
</protein>
<proteinExistence type="predicted"/>